<dbReference type="InParanoid" id="K5VNP9"/>
<proteinExistence type="predicted"/>
<gene>
    <name evidence="1" type="ORF">PHACADRAFT_259281</name>
</gene>
<evidence type="ECO:0000313" key="2">
    <source>
        <dbReference type="Proteomes" id="UP000008370"/>
    </source>
</evidence>
<name>K5VNP9_PHACS</name>
<sequence>MVEGARMCRGKLFPVSQPVIMKSGWMILAKRKHAPTPSARDHSTSLSRFVFSIAAWVDVTSVAIAPLDSWEGVRIGLRVARTVMINLHVAAAGGIRGTDDRMYEQIRVWHAEMNTKHWSPLVRSTSVLNCDATTLHSATYCLHSHPGPANDEDVLPGH</sequence>
<dbReference type="AlphaFoldDB" id="K5VNP9"/>
<accession>K5VNP9</accession>
<dbReference type="EMBL" id="JH930474">
    <property type="protein sequence ID" value="EKM53108.1"/>
    <property type="molecule type" value="Genomic_DNA"/>
</dbReference>
<organism evidence="1 2">
    <name type="scientific">Phanerochaete carnosa (strain HHB-10118-sp)</name>
    <name type="common">White-rot fungus</name>
    <name type="synonym">Peniophora carnosa</name>
    <dbReference type="NCBI Taxonomy" id="650164"/>
    <lineage>
        <taxon>Eukaryota</taxon>
        <taxon>Fungi</taxon>
        <taxon>Dikarya</taxon>
        <taxon>Basidiomycota</taxon>
        <taxon>Agaricomycotina</taxon>
        <taxon>Agaricomycetes</taxon>
        <taxon>Polyporales</taxon>
        <taxon>Phanerochaetaceae</taxon>
        <taxon>Phanerochaete</taxon>
    </lineage>
</organism>
<evidence type="ECO:0000313" key="1">
    <source>
        <dbReference type="EMBL" id="EKM53108.1"/>
    </source>
</evidence>
<dbReference type="GeneID" id="18917370"/>
<dbReference type="HOGENOM" id="CLU_1670015_0_0_1"/>
<protein>
    <submittedName>
        <fullName evidence="1">Uncharacterized protein</fullName>
    </submittedName>
</protein>
<dbReference type="Proteomes" id="UP000008370">
    <property type="component" value="Unassembled WGS sequence"/>
</dbReference>
<keyword evidence="2" id="KW-1185">Reference proteome</keyword>
<reference evidence="1 2" key="1">
    <citation type="journal article" date="2012" name="BMC Genomics">
        <title>Comparative genomics of the white-rot fungi, Phanerochaete carnosa and P. chrysosporium, to elucidate the genetic basis of the distinct wood types they colonize.</title>
        <authorList>
            <person name="Suzuki H."/>
            <person name="MacDonald J."/>
            <person name="Syed K."/>
            <person name="Salamov A."/>
            <person name="Hori C."/>
            <person name="Aerts A."/>
            <person name="Henrissat B."/>
            <person name="Wiebenga A."/>
            <person name="vanKuyk P.A."/>
            <person name="Barry K."/>
            <person name="Lindquist E."/>
            <person name="LaButti K."/>
            <person name="Lapidus A."/>
            <person name="Lucas S."/>
            <person name="Coutinho P."/>
            <person name="Gong Y."/>
            <person name="Samejima M."/>
            <person name="Mahadevan R."/>
            <person name="Abou-Zaid M."/>
            <person name="de Vries R.P."/>
            <person name="Igarashi K."/>
            <person name="Yadav J.S."/>
            <person name="Grigoriev I.V."/>
            <person name="Master E.R."/>
        </authorList>
    </citation>
    <scope>NUCLEOTIDE SEQUENCE [LARGE SCALE GENOMIC DNA]</scope>
    <source>
        <strain evidence="1 2">HHB-10118-sp</strain>
    </source>
</reference>
<dbReference type="KEGG" id="pco:PHACADRAFT_259281"/>
<dbReference type="RefSeq" id="XP_007397810.1">
    <property type="nucleotide sequence ID" value="XM_007397748.1"/>
</dbReference>